<dbReference type="GO" id="GO:0016791">
    <property type="term" value="F:phosphatase activity"/>
    <property type="evidence" value="ECO:0007669"/>
    <property type="project" value="TreeGrafter"/>
</dbReference>
<sequence>MDILSAVKMEQAFPPVRHFKKNASGRDFVVGDLHGCFTRLRIELEASQFDPSRDRVFAVGDLVDRGFESPAVLDIVRRYDIQSVRGNHEDSIVRWRLCGANDSFIRANGGRWLLDMRGEEKSIDAIVAYMAALPYAIEIETDFGLVGIVHANVPLQSWPRTVEALQKEGINGKIRHKVIWDRSRWKLRGPNGFGPLRRATAQVFKRLKSGRRDACGRIEGVAAVIVGHTPCPEPIVSHNVINVDTGVVYCGNLTLLRLDEIPALLSRATRKAPAFCQVTQYTPARKYGQLR</sequence>
<reference evidence="2 3" key="1">
    <citation type="submission" date="2016-10" db="EMBL/GenBank/DDBJ databases">
        <authorList>
            <person name="de Groot N.N."/>
        </authorList>
    </citation>
    <scope>NUCLEOTIDE SEQUENCE [LARGE SCALE GENOMIC DNA]</scope>
    <source>
        <strain evidence="2 3">LMG 27731</strain>
    </source>
</reference>
<dbReference type="RefSeq" id="WP_093646258.1">
    <property type="nucleotide sequence ID" value="NZ_FPBH01000045.1"/>
</dbReference>
<dbReference type="PANTHER" id="PTHR42850">
    <property type="entry name" value="METALLOPHOSPHOESTERASE"/>
    <property type="match status" value="1"/>
</dbReference>
<dbReference type="PANTHER" id="PTHR42850:SF4">
    <property type="entry name" value="ZINC-DEPENDENT ENDOPOLYPHOSPHATASE"/>
    <property type="match status" value="1"/>
</dbReference>
<proteinExistence type="predicted"/>
<name>A0A1I7EPZ2_9BURK</name>
<protein>
    <submittedName>
        <fullName evidence="2">Serine/threonine protein phosphatase 1</fullName>
    </submittedName>
</protein>
<dbReference type="InterPro" id="IPR029052">
    <property type="entry name" value="Metallo-depent_PP-like"/>
</dbReference>
<evidence type="ECO:0000313" key="3">
    <source>
        <dbReference type="Proteomes" id="UP000198844"/>
    </source>
</evidence>
<accession>A0A1I7EPZ2</accession>
<dbReference type="Proteomes" id="UP000198844">
    <property type="component" value="Unassembled WGS sequence"/>
</dbReference>
<feature type="domain" description="Calcineurin-like phosphoesterase" evidence="1">
    <location>
        <begin position="29"/>
        <end position="152"/>
    </location>
</feature>
<dbReference type="OrthoDB" id="9807890at2"/>
<dbReference type="InterPro" id="IPR004843">
    <property type="entry name" value="Calcineurin-like_PHP"/>
</dbReference>
<evidence type="ECO:0000313" key="2">
    <source>
        <dbReference type="EMBL" id="SFU25999.1"/>
    </source>
</evidence>
<dbReference type="AlphaFoldDB" id="A0A1I7EPZ2"/>
<dbReference type="EMBL" id="FPBH01000045">
    <property type="protein sequence ID" value="SFU25999.1"/>
    <property type="molecule type" value="Genomic_DNA"/>
</dbReference>
<dbReference type="SUPFAM" id="SSF56300">
    <property type="entry name" value="Metallo-dependent phosphatases"/>
    <property type="match status" value="1"/>
</dbReference>
<gene>
    <name evidence="2" type="ORF">SAMN05192563_104522</name>
</gene>
<evidence type="ECO:0000259" key="1">
    <source>
        <dbReference type="Pfam" id="PF00149"/>
    </source>
</evidence>
<organism evidence="2 3">
    <name type="scientific">Paraburkholderia aspalathi</name>
    <dbReference type="NCBI Taxonomy" id="1324617"/>
    <lineage>
        <taxon>Bacteria</taxon>
        <taxon>Pseudomonadati</taxon>
        <taxon>Pseudomonadota</taxon>
        <taxon>Betaproteobacteria</taxon>
        <taxon>Burkholderiales</taxon>
        <taxon>Burkholderiaceae</taxon>
        <taxon>Paraburkholderia</taxon>
    </lineage>
</organism>
<dbReference type="Pfam" id="PF00149">
    <property type="entry name" value="Metallophos"/>
    <property type="match status" value="1"/>
</dbReference>
<dbReference type="GO" id="GO:0005737">
    <property type="term" value="C:cytoplasm"/>
    <property type="evidence" value="ECO:0007669"/>
    <property type="project" value="TreeGrafter"/>
</dbReference>
<dbReference type="InterPro" id="IPR050126">
    <property type="entry name" value="Ap4A_hydrolase"/>
</dbReference>
<dbReference type="Gene3D" id="3.60.21.10">
    <property type="match status" value="1"/>
</dbReference>